<evidence type="ECO:0000256" key="8">
    <source>
        <dbReference type="SAM" id="Coils"/>
    </source>
</evidence>
<dbReference type="PROSITE" id="PS00651">
    <property type="entry name" value="RIBOSOMAL_L9"/>
    <property type="match status" value="1"/>
</dbReference>
<dbReference type="InterPro" id="IPR020594">
    <property type="entry name" value="Ribosomal_bL9_bac/chp"/>
</dbReference>
<dbReference type="PANTHER" id="PTHR21368">
    <property type="entry name" value="50S RIBOSOMAL PROTEIN L9"/>
    <property type="match status" value="1"/>
</dbReference>
<dbReference type="EMBL" id="PDVP01000002">
    <property type="protein sequence ID" value="PHP68256.1"/>
    <property type="molecule type" value="Genomic_DNA"/>
</dbReference>
<dbReference type="Pfam" id="PF03948">
    <property type="entry name" value="Ribosomal_L9_C"/>
    <property type="match status" value="1"/>
</dbReference>
<dbReference type="GO" id="GO:0006412">
    <property type="term" value="P:translation"/>
    <property type="evidence" value="ECO:0007669"/>
    <property type="project" value="UniProtKB-UniRule"/>
</dbReference>
<reference evidence="11 12" key="1">
    <citation type="submission" date="2017-10" db="EMBL/GenBank/DDBJ databases">
        <title>Sedimentibacterium mangrovi gen. nov., sp. nov., a novel member of family Phyllobacteriacea isolated from mangrove sediment.</title>
        <authorList>
            <person name="Liao H."/>
            <person name="Tian Y."/>
        </authorList>
    </citation>
    <scope>NUCLEOTIDE SEQUENCE [LARGE SCALE GENOMIC DNA]</scope>
    <source>
        <strain evidence="11 12">X9-2-2</strain>
    </source>
</reference>
<keyword evidence="3 7" id="KW-0694">RNA-binding</keyword>
<sequence>MDVILLERIAKLGHMGDTVKVKDGFARNFLLPQGKALRANAANKARFEAERAQLEARNNERKAEASTIAEGLDGKSFIVVRAAGETGQLYGSVAARDVAEILAGEGFAVGRNMVNLNQPIKAIGLSDVVIALHPEVEVTVTLNVARSTDEAERQARGEDLTSAEAIYGEDINDAARPDEFFTGDEEEGYEEGEASAEEGEDNA</sequence>
<dbReference type="SUPFAM" id="SSF55653">
    <property type="entry name" value="Ribosomal protein L9 C-domain"/>
    <property type="match status" value="1"/>
</dbReference>
<proteinExistence type="inferred from homology"/>
<dbReference type="InterPro" id="IPR036791">
    <property type="entry name" value="Ribosomal_bL9_C_sf"/>
</dbReference>
<dbReference type="NCBIfam" id="TIGR00158">
    <property type="entry name" value="L9"/>
    <property type="match status" value="1"/>
</dbReference>
<evidence type="ECO:0000256" key="4">
    <source>
        <dbReference type="ARBA" id="ARBA00022980"/>
    </source>
</evidence>
<evidence type="ECO:0000256" key="1">
    <source>
        <dbReference type="ARBA" id="ARBA00010605"/>
    </source>
</evidence>
<comment type="function">
    <text evidence="7">Binds to the 23S rRNA.</text>
</comment>
<dbReference type="InterPro" id="IPR020070">
    <property type="entry name" value="Ribosomal_bL9_N"/>
</dbReference>
<feature type="coiled-coil region" evidence="8">
    <location>
        <begin position="37"/>
        <end position="64"/>
    </location>
</feature>
<dbReference type="Pfam" id="PF01281">
    <property type="entry name" value="Ribosomal_L9_N"/>
    <property type="match status" value="1"/>
</dbReference>
<dbReference type="GO" id="GO:0005840">
    <property type="term" value="C:ribosome"/>
    <property type="evidence" value="ECO:0007669"/>
    <property type="project" value="UniProtKB-KW"/>
</dbReference>
<dbReference type="HAMAP" id="MF_00503">
    <property type="entry name" value="Ribosomal_bL9"/>
    <property type="match status" value="1"/>
</dbReference>
<dbReference type="RefSeq" id="WP_099304939.1">
    <property type="nucleotide sequence ID" value="NZ_PDVP01000002.1"/>
</dbReference>
<dbReference type="OrthoDB" id="9788336at2"/>
<organism evidence="11 12">
    <name type="scientific">Zhengella mangrovi</name>
    <dbReference type="NCBI Taxonomy" id="1982044"/>
    <lineage>
        <taxon>Bacteria</taxon>
        <taxon>Pseudomonadati</taxon>
        <taxon>Pseudomonadota</taxon>
        <taxon>Alphaproteobacteria</taxon>
        <taxon>Hyphomicrobiales</taxon>
        <taxon>Notoacmeibacteraceae</taxon>
        <taxon>Zhengella</taxon>
    </lineage>
</organism>
<dbReference type="GO" id="GO:0019843">
    <property type="term" value="F:rRNA binding"/>
    <property type="evidence" value="ECO:0007669"/>
    <property type="project" value="UniProtKB-UniRule"/>
</dbReference>
<name>A0A2G1QRU4_9HYPH</name>
<keyword evidence="5 7" id="KW-0687">Ribonucleoprotein</keyword>
<dbReference type="GO" id="GO:1990904">
    <property type="term" value="C:ribonucleoprotein complex"/>
    <property type="evidence" value="ECO:0007669"/>
    <property type="project" value="UniProtKB-KW"/>
</dbReference>
<gene>
    <name evidence="7" type="primary">rplI</name>
    <name evidence="11" type="ORF">CSC94_06285</name>
</gene>
<dbReference type="InterPro" id="IPR000244">
    <property type="entry name" value="Ribosomal_bL9"/>
</dbReference>
<dbReference type="Gene3D" id="3.10.430.100">
    <property type="entry name" value="Ribosomal protein L9, C-terminal domain"/>
    <property type="match status" value="1"/>
</dbReference>
<accession>A0A2G1QRU4</accession>
<keyword evidence="8" id="KW-0175">Coiled coil</keyword>
<evidence type="ECO:0000256" key="9">
    <source>
        <dbReference type="SAM" id="MobiDB-lite"/>
    </source>
</evidence>
<feature type="compositionally biased region" description="Acidic residues" evidence="9">
    <location>
        <begin position="181"/>
        <end position="203"/>
    </location>
</feature>
<dbReference type="Gene3D" id="3.40.5.10">
    <property type="entry name" value="Ribosomal protein L9, N-terminal domain"/>
    <property type="match status" value="1"/>
</dbReference>
<feature type="domain" description="Ribosomal protein L9" evidence="10">
    <location>
        <begin position="13"/>
        <end position="40"/>
    </location>
</feature>
<evidence type="ECO:0000256" key="3">
    <source>
        <dbReference type="ARBA" id="ARBA00022884"/>
    </source>
</evidence>
<evidence type="ECO:0000256" key="2">
    <source>
        <dbReference type="ARBA" id="ARBA00022730"/>
    </source>
</evidence>
<comment type="caution">
    <text evidence="11">The sequence shown here is derived from an EMBL/GenBank/DDBJ whole genome shotgun (WGS) entry which is preliminary data.</text>
</comment>
<keyword evidence="2 7" id="KW-0699">rRNA-binding</keyword>
<feature type="region of interest" description="Disordered" evidence="9">
    <location>
        <begin position="148"/>
        <end position="203"/>
    </location>
</feature>
<dbReference type="SUPFAM" id="SSF55658">
    <property type="entry name" value="L9 N-domain-like"/>
    <property type="match status" value="1"/>
</dbReference>
<comment type="similarity">
    <text evidence="1 7">Belongs to the bacterial ribosomal protein bL9 family.</text>
</comment>
<evidence type="ECO:0000313" key="12">
    <source>
        <dbReference type="Proteomes" id="UP000221168"/>
    </source>
</evidence>
<dbReference type="InterPro" id="IPR009027">
    <property type="entry name" value="Ribosomal_bL9/RNase_H1_N"/>
</dbReference>
<feature type="compositionally biased region" description="Basic and acidic residues" evidence="9">
    <location>
        <begin position="148"/>
        <end position="159"/>
    </location>
</feature>
<evidence type="ECO:0000256" key="6">
    <source>
        <dbReference type="ARBA" id="ARBA00035292"/>
    </source>
</evidence>
<evidence type="ECO:0000256" key="5">
    <source>
        <dbReference type="ARBA" id="ARBA00023274"/>
    </source>
</evidence>
<dbReference type="InterPro" id="IPR036935">
    <property type="entry name" value="Ribosomal_bL9_N_sf"/>
</dbReference>
<dbReference type="AlphaFoldDB" id="A0A2G1QRU4"/>
<dbReference type="InterPro" id="IPR020069">
    <property type="entry name" value="Ribosomal_bL9_C"/>
</dbReference>
<evidence type="ECO:0000259" key="10">
    <source>
        <dbReference type="PROSITE" id="PS00651"/>
    </source>
</evidence>
<dbReference type="GO" id="GO:0003735">
    <property type="term" value="F:structural constituent of ribosome"/>
    <property type="evidence" value="ECO:0007669"/>
    <property type="project" value="InterPro"/>
</dbReference>
<evidence type="ECO:0000256" key="7">
    <source>
        <dbReference type="HAMAP-Rule" id="MF_00503"/>
    </source>
</evidence>
<keyword evidence="12" id="KW-1185">Reference proteome</keyword>
<evidence type="ECO:0000313" key="11">
    <source>
        <dbReference type="EMBL" id="PHP68256.1"/>
    </source>
</evidence>
<keyword evidence="4 7" id="KW-0689">Ribosomal protein</keyword>
<protein>
    <recommendedName>
        <fullName evidence="6 7">Large ribosomal subunit protein bL9</fullName>
    </recommendedName>
</protein>
<dbReference type="Proteomes" id="UP000221168">
    <property type="component" value="Unassembled WGS sequence"/>
</dbReference>